<keyword evidence="4" id="KW-1185">Reference proteome</keyword>
<sequence length="143" mass="16214">MFDNVHHIAFALRDMEAARTQMESVFGLELAHSRTMTENFNLEIAMYFAGESLIELISPLSEEGWTHEFIRDNGEGLFHVAFEVDDVRERMAELAARGIEFEEGDPRPGPNGAWEVATIENDTVVMMQIVEQSKPLREALDAE</sequence>
<accession>A0ABD5UZ30</accession>
<dbReference type="PANTHER" id="PTHR43048:SF3">
    <property type="entry name" value="METHYLMALONYL-COA EPIMERASE, MITOCHONDRIAL"/>
    <property type="match status" value="1"/>
</dbReference>
<evidence type="ECO:0000259" key="2">
    <source>
        <dbReference type="PROSITE" id="PS51819"/>
    </source>
</evidence>
<dbReference type="AlphaFoldDB" id="A0ABD5UZ30"/>
<name>A0ABD5UZ30_9EURY</name>
<reference evidence="3 4" key="1">
    <citation type="journal article" date="2019" name="Int. J. Syst. Evol. Microbiol.">
        <title>The Global Catalogue of Microorganisms (GCM) 10K type strain sequencing project: providing services to taxonomists for standard genome sequencing and annotation.</title>
        <authorList>
            <consortium name="The Broad Institute Genomics Platform"/>
            <consortium name="The Broad Institute Genome Sequencing Center for Infectious Disease"/>
            <person name="Wu L."/>
            <person name="Ma J."/>
        </authorList>
    </citation>
    <scope>NUCLEOTIDE SEQUENCE [LARGE SCALE GENOMIC DNA]</scope>
    <source>
        <strain evidence="3 4">SKJ47</strain>
    </source>
</reference>
<dbReference type="InterPro" id="IPR051785">
    <property type="entry name" value="MMCE/EMCE_epimerase"/>
</dbReference>
<comment type="caution">
    <text evidence="3">The sequence shown here is derived from an EMBL/GenBank/DDBJ whole genome shotgun (WGS) entry which is preliminary data.</text>
</comment>
<dbReference type="Gene3D" id="3.10.180.10">
    <property type="entry name" value="2,3-Dihydroxybiphenyl 1,2-Dioxygenase, domain 1"/>
    <property type="match status" value="1"/>
</dbReference>
<keyword evidence="1" id="KW-0479">Metal-binding</keyword>
<dbReference type="RefSeq" id="WP_379745149.1">
    <property type="nucleotide sequence ID" value="NZ_JBHSVN010000001.1"/>
</dbReference>
<dbReference type="GO" id="GO:0046872">
    <property type="term" value="F:metal ion binding"/>
    <property type="evidence" value="ECO:0007669"/>
    <property type="project" value="UniProtKB-KW"/>
</dbReference>
<dbReference type="PANTHER" id="PTHR43048">
    <property type="entry name" value="METHYLMALONYL-COA EPIMERASE"/>
    <property type="match status" value="1"/>
</dbReference>
<evidence type="ECO:0000313" key="3">
    <source>
        <dbReference type="EMBL" id="MFC6893437.1"/>
    </source>
</evidence>
<feature type="domain" description="VOC" evidence="2">
    <location>
        <begin position="4"/>
        <end position="132"/>
    </location>
</feature>
<dbReference type="InterPro" id="IPR029068">
    <property type="entry name" value="Glyas_Bleomycin-R_OHBP_Dase"/>
</dbReference>
<gene>
    <name evidence="3" type="ORF">ACFQE9_12600</name>
</gene>
<dbReference type="Pfam" id="PF13669">
    <property type="entry name" value="Glyoxalase_4"/>
    <property type="match status" value="1"/>
</dbReference>
<dbReference type="PROSITE" id="PS51819">
    <property type="entry name" value="VOC"/>
    <property type="match status" value="1"/>
</dbReference>
<dbReference type="EMBL" id="JBHSXL010000009">
    <property type="protein sequence ID" value="MFC6893437.1"/>
    <property type="molecule type" value="Genomic_DNA"/>
</dbReference>
<dbReference type="Proteomes" id="UP001596296">
    <property type="component" value="Unassembled WGS sequence"/>
</dbReference>
<dbReference type="SUPFAM" id="SSF54593">
    <property type="entry name" value="Glyoxalase/Bleomycin resistance protein/Dihydroxybiphenyl dioxygenase"/>
    <property type="match status" value="1"/>
</dbReference>
<evidence type="ECO:0000256" key="1">
    <source>
        <dbReference type="ARBA" id="ARBA00022723"/>
    </source>
</evidence>
<dbReference type="InterPro" id="IPR037523">
    <property type="entry name" value="VOC_core"/>
</dbReference>
<organism evidence="3 4">
    <name type="scientific">Halopenitus salinus</name>
    <dbReference type="NCBI Taxonomy" id="1198295"/>
    <lineage>
        <taxon>Archaea</taxon>
        <taxon>Methanobacteriati</taxon>
        <taxon>Methanobacteriota</taxon>
        <taxon>Stenosarchaea group</taxon>
        <taxon>Halobacteria</taxon>
        <taxon>Halobacteriales</taxon>
        <taxon>Haloferacaceae</taxon>
        <taxon>Halopenitus</taxon>
    </lineage>
</organism>
<protein>
    <submittedName>
        <fullName evidence="3">VOC family protein</fullName>
    </submittedName>
</protein>
<proteinExistence type="predicted"/>
<evidence type="ECO:0000313" key="4">
    <source>
        <dbReference type="Proteomes" id="UP001596296"/>
    </source>
</evidence>